<organism evidence="1">
    <name type="scientific">uncultured marine phage</name>
    <dbReference type="NCBI Taxonomy" id="707152"/>
    <lineage>
        <taxon>Viruses</taxon>
        <taxon>environmental samples</taxon>
    </lineage>
</organism>
<accession>A0A8D9CDU6</accession>
<sequence length="475" mass="57307">MGRYKRKSTKRKIKNESTSRDLVVDFVMQNDMMRLVASRRFMDVISKIFLGGGSRLSKYLAKYSNYRSDFVYYVDNYSLQCDWNRYIKTIEDIKRTNWIKIQRQKNNNHQFYGNLLPVTISAGVENKKEEKEPDFKFEWDDFYDPKDKKGYYTPNNFSKRLKSGKSIYNMCRFIKSTKFNFIDISEDGNFINFIPMDKRMEDSWRLGEHEKFSDHKVVKMKVGRFINQFFHSLLDNGYFDNKHDRYLIMKKNEFGDEYGEYISYREYGLPQTEVEKFVNNYKLFYSITYGKEDFKFEVLKGEDIKKGYMRDNYLFGGTLSNSCMNNKTNFLDIYSKNENVSLLTLGCYGKIIGRALLWETKKGEKVMDRIYYGRDHDHQKFIMWGRERGYLIKEKDFYGRKRDYKHTIQLKRNIKYNKYPYLDSFRYFNRFTKRLQNHEPSMGGIFLPFKVIYNKIAYRDLVCTDGNSYRYGKCN</sequence>
<evidence type="ECO:0000313" key="1">
    <source>
        <dbReference type="EMBL" id="CAG7580136.1"/>
    </source>
</evidence>
<dbReference type="EMBL" id="OU342829">
    <property type="protein sequence ID" value="CAG7580136.1"/>
    <property type="molecule type" value="Genomic_DNA"/>
</dbReference>
<gene>
    <name evidence="1" type="ORF">SLAVMIC_00265</name>
</gene>
<protein>
    <submittedName>
        <fullName evidence="1">Uncharacterized protein</fullName>
    </submittedName>
</protein>
<proteinExistence type="predicted"/>
<reference evidence="1" key="1">
    <citation type="submission" date="2021-06" db="EMBL/GenBank/DDBJ databases">
        <authorList>
            <person name="Gannon L."/>
            <person name="Redgwell R T."/>
            <person name="Michniewski S."/>
            <person name="Harrison D C."/>
            <person name="Millard A."/>
        </authorList>
    </citation>
    <scope>NUCLEOTIDE SEQUENCE</scope>
</reference>
<name>A0A8D9CDU6_9VIRU</name>